<reference evidence="2" key="1">
    <citation type="submission" date="2009-07" db="EMBL/GenBank/DDBJ databases">
        <authorList>
            <person name="Kropinski A.M."/>
            <person name="Villegas A."/>
            <person name="Lingohr E.J."/>
        </authorList>
    </citation>
    <scope>NUCLEOTIDE SEQUENCE [LARGE SCALE GENOMIC DNA]</scope>
</reference>
<sequence length="194" mass="22542">MHSVLDLSHFSKIWFTSDLHVGHNKMKEFGNLAFRPGETQEEMDQHLLDTINNTCGPNDLLFVTGDVSFLSKEKTNTWLNKVATNMALAIGNHDWDLMRHDASFVRRFVITADNLIQKMPDGDTVFLSHFPHLAWPNMKNGWYHFHGHLHGEPYTHPGRIRDVGWDVWGRPVSWEELKEDLKGRITVNHHKRIV</sequence>
<dbReference type="Gene3D" id="3.60.21.10">
    <property type="match status" value="1"/>
</dbReference>
<accession>C9DGI6</accession>
<dbReference type="Proteomes" id="UP000008986">
    <property type="component" value="Segment"/>
</dbReference>
<dbReference type="InterPro" id="IPR029052">
    <property type="entry name" value="Metallo-depent_PP-like"/>
</dbReference>
<dbReference type="OrthoDB" id="19076at10239"/>
<protein>
    <submittedName>
        <fullName evidence="1">Putative phosphoesterase</fullName>
    </submittedName>
</protein>
<organism evidence="1 2">
    <name type="scientific">Delftia phage PhiW-14</name>
    <name type="common">Deftia acidovorans bacteriophage phiW-14</name>
    <dbReference type="NCBI Taxonomy" id="665032"/>
    <lineage>
        <taxon>Viruses</taxon>
        <taxon>Duplodnaviria</taxon>
        <taxon>Heunggongvirae</taxon>
        <taxon>Uroviricota</taxon>
        <taxon>Caudoviricetes</taxon>
        <taxon>Ionavirus</taxon>
        <taxon>Ionavirus W14</taxon>
    </lineage>
</organism>
<gene>
    <name evidence="1" type="primary">215</name>
</gene>
<keyword evidence="2" id="KW-1185">Reference proteome</keyword>
<proteinExistence type="predicted"/>
<dbReference type="RefSeq" id="YP_003359069.1">
    <property type="nucleotide sequence ID" value="NC_013697.1"/>
</dbReference>
<evidence type="ECO:0000313" key="2">
    <source>
        <dbReference type="Proteomes" id="UP000008986"/>
    </source>
</evidence>
<evidence type="ECO:0000313" key="1">
    <source>
        <dbReference type="EMBL" id="ACV50237.1"/>
    </source>
</evidence>
<dbReference type="GeneID" id="8684163"/>
<dbReference type="EMBL" id="GQ357915">
    <property type="protein sequence ID" value="ACV50237.1"/>
    <property type="molecule type" value="Genomic_DNA"/>
</dbReference>
<organismHost>
    <name type="scientific">Delftia acidovorans</name>
    <name type="common">Pseudomonas acidovorans</name>
    <name type="synonym">Comamonas acidovorans</name>
    <dbReference type="NCBI Taxonomy" id="80866"/>
</organismHost>
<dbReference type="KEGG" id="vg:8684163"/>
<dbReference type="SUPFAM" id="SSF56300">
    <property type="entry name" value="Metallo-dependent phosphatases"/>
    <property type="match status" value="1"/>
</dbReference>
<name>C9DGI6_BPW14</name>